<sequence length="252" mass="27630">MPPRKSEIGKSVTGDEATPVKETTVVRDGISIEDLNLPRSIVTRLAKSVLPPNTQIQGNAMLAMSKSATVFVNYLATHANENAQHRNVKTIAPQDVLKALDDLEFPDFKPRLEAELAKFIEMQNDKRNTYRKKVAADKATGGQIGVEDGEGDSEMVDREGDGEPKAKKARRDGGSDEKQEGHDEEEVDADEDHDVDGGEEGEGEGEGEGEAGEEEEEEDDDDDDDGEERFEVEEPEEKEAEDEALDNGEDSD</sequence>
<accession>A0A5N6JP79</accession>
<dbReference type="EMBL" id="VIGI01000021">
    <property type="protein sequence ID" value="KAB8289679.1"/>
    <property type="molecule type" value="Genomic_DNA"/>
</dbReference>
<evidence type="ECO:0000313" key="9">
    <source>
        <dbReference type="Proteomes" id="UP000326757"/>
    </source>
</evidence>
<dbReference type="InterPro" id="IPR009072">
    <property type="entry name" value="Histone-fold"/>
</dbReference>
<dbReference type="CDD" id="cd22928">
    <property type="entry name" value="HFD_POLE3_DPB4"/>
    <property type="match status" value="1"/>
</dbReference>
<proteinExistence type="predicted"/>
<keyword evidence="3" id="KW-0539">Nucleus</keyword>
<dbReference type="SUPFAM" id="SSF47113">
    <property type="entry name" value="Histone-fold"/>
    <property type="match status" value="1"/>
</dbReference>
<evidence type="ECO:0000259" key="7">
    <source>
        <dbReference type="Pfam" id="PF00808"/>
    </source>
</evidence>
<evidence type="ECO:0000256" key="4">
    <source>
        <dbReference type="ARBA" id="ARBA00039775"/>
    </source>
</evidence>
<dbReference type="GO" id="GO:0008622">
    <property type="term" value="C:epsilon DNA polymerase complex"/>
    <property type="evidence" value="ECO:0007669"/>
    <property type="project" value="TreeGrafter"/>
</dbReference>
<feature type="region of interest" description="Disordered" evidence="6">
    <location>
        <begin position="133"/>
        <end position="252"/>
    </location>
</feature>
<evidence type="ECO:0000313" key="8">
    <source>
        <dbReference type="EMBL" id="KAB8289679.1"/>
    </source>
</evidence>
<dbReference type="Pfam" id="PF00808">
    <property type="entry name" value="CBFD_NFYB_HMF"/>
    <property type="match status" value="1"/>
</dbReference>
<feature type="compositionally biased region" description="Acidic residues" evidence="6">
    <location>
        <begin position="182"/>
        <end position="252"/>
    </location>
</feature>
<dbReference type="PANTHER" id="PTHR46172:SF1">
    <property type="entry name" value="DNA POLYMERASE EPSILON SUBUNIT 3"/>
    <property type="match status" value="1"/>
</dbReference>
<evidence type="ECO:0000256" key="1">
    <source>
        <dbReference type="ARBA" id="ARBA00004123"/>
    </source>
</evidence>
<feature type="compositionally biased region" description="Basic and acidic residues" evidence="6">
    <location>
        <begin position="155"/>
        <end position="181"/>
    </location>
</feature>
<feature type="domain" description="Transcription factor CBF/NF-Y/archaeal histone" evidence="7">
    <location>
        <begin position="36"/>
        <end position="100"/>
    </location>
</feature>
<gene>
    <name evidence="8" type="ORF">EYC80_010591</name>
</gene>
<dbReference type="InterPro" id="IPR051377">
    <property type="entry name" value="DNA_Pol-Epsilon_Subunit"/>
</dbReference>
<protein>
    <recommendedName>
        <fullName evidence="4">DNA polymerase epsilon subunit D</fullName>
    </recommendedName>
    <alternativeName>
        <fullName evidence="5">DNA polymerase II subunit D</fullName>
    </alternativeName>
</protein>
<dbReference type="OrthoDB" id="1707486at2759"/>
<dbReference type="InterPro" id="IPR003958">
    <property type="entry name" value="CBFA_NFYB_domain"/>
</dbReference>
<comment type="subcellular location">
    <subcellularLocation>
        <location evidence="1">Nucleus</location>
    </subcellularLocation>
</comment>
<dbReference type="GO" id="GO:0006272">
    <property type="term" value="P:leading strand elongation"/>
    <property type="evidence" value="ECO:0007669"/>
    <property type="project" value="TreeGrafter"/>
</dbReference>
<name>A0A5N6JP79_MONLA</name>
<evidence type="ECO:0000256" key="2">
    <source>
        <dbReference type="ARBA" id="ARBA00022705"/>
    </source>
</evidence>
<evidence type="ECO:0000256" key="5">
    <source>
        <dbReference type="ARBA" id="ARBA00042096"/>
    </source>
</evidence>
<evidence type="ECO:0000256" key="3">
    <source>
        <dbReference type="ARBA" id="ARBA00023242"/>
    </source>
</evidence>
<dbReference type="AlphaFoldDB" id="A0A5N6JP79"/>
<keyword evidence="9" id="KW-1185">Reference proteome</keyword>
<dbReference type="GO" id="GO:0008623">
    <property type="term" value="C:CHRAC"/>
    <property type="evidence" value="ECO:0007669"/>
    <property type="project" value="TreeGrafter"/>
</dbReference>
<keyword evidence="2" id="KW-0235">DNA replication</keyword>
<evidence type="ECO:0000256" key="6">
    <source>
        <dbReference type="SAM" id="MobiDB-lite"/>
    </source>
</evidence>
<comment type="caution">
    <text evidence="8">The sequence shown here is derived from an EMBL/GenBank/DDBJ whole genome shotgun (WGS) entry which is preliminary data.</text>
</comment>
<dbReference type="GO" id="GO:0031490">
    <property type="term" value="F:chromatin DNA binding"/>
    <property type="evidence" value="ECO:0007669"/>
    <property type="project" value="TreeGrafter"/>
</dbReference>
<dbReference type="PANTHER" id="PTHR46172">
    <property type="entry name" value="DNA POLYMERASE EPSILON SUBUNIT 3"/>
    <property type="match status" value="1"/>
</dbReference>
<dbReference type="GO" id="GO:0031507">
    <property type="term" value="P:heterochromatin formation"/>
    <property type="evidence" value="ECO:0007669"/>
    <property type="project" value="TreeGrafter"/>
</dbReference>
<dbReference type="GO" id="GO:0006974">
    <property type="term" value="P:DNA damage response"/>
    <property type="evidence" value="ECO:0007669"/>
    <property type="project" value="TreeGrafter"/>
</dbReference>
<dbReference type="Gene3D" id="1.10.20.10">
    <property type="entry name" value="Histone, subunit A"/>
    <property type="match status" value="1"/>
</dbReference>
<organism evidence="8 9">
    <name type="scientific">Monilinia laxa</name>
    <name type="common">Brown rot fungus</name>
    <name type="synonym">Sclerotinia laxa</name>
    <dbReference type="NCBI Taxonomy" id="61186"/>
    <lineage>
        <taxon>Eukaryota</taxon>
        <taxon>Fungi</taxon>
        <taxon>Dikarya</taxon>
        <taxon>Ascomycota</taxon>
        <taxon>Pezizomycotina</taxon>
        <taxon>Leotiomycetes</taxon>
        <taxon>Helotiales</taxon>
        <taxon>Sclerotiniaceae</taxon>
        <taxon>Monilinia</taxon>
    </lineage>
</organism>
<dbReference type="GO" id="GO:0046982">
    <property type="term" value="F:protein heterodimerization activity"/>
    <property type="evidence" value="ECO:0007669"/>
    <property type="project" value="InterPro"/>
</dbReference>
<reference evidence="8 9" key="1">
    <citation type="submission" date="2019-06" db="EMBL/GenBank/DDBJ databases">
        <title>Genome Sequence of the Brown Rot Fungal Pathogen Monilinia laxa.</title>
        <authorList>
            <person name="De Miccolis Angelini R.M."/>
            <person name="Landi L."/>
            <person name="Abate D."/>
            <person name="Pollastro S."/>
            <person name="Romanazzi G."/>
            <person name="Faretra F."/>
        </authorList>
    </citation>
    <scope>NUCLEOTIDE SEQUENCE [LARGE SCALE GENOMIC DNA]</scope>
    <source>
        <strain evidence="8 9">Mlax316</strain>
    </source>
</reference>
<dbReference type="Proteomes" id="UP000326757">
    <property type="component" value="Unassembled WGS sequence"/>
</dbReference>